<accession>A0A1H9WVJ4</accession>
<evidence type="ECO:0000256" key="3">
    <source>
        <dbReference type="ARBA" id="ARBA00022475"/>
    </source>
</evidence>
<sequence>MLFTSFEFFAFFVAFFAIYQLIPTKYKYIALLIGGYVFYCFSDVKLFFVLVAISLLSYVGGIVINNHRRKVVLAVFTILEIAILFIFKYLEFMLRIINNIRALLNQNGGDCSIDLMLPIGLSFIIFQTITYLVDVYNQKIDVEYNILRYFTFVAFFPTILSGPIQKARNILPQITKPDSFTFEAGRKGIVLFCWGAFEKMLIANNIYSIISTVYGDIDGASYAMLIIAIFSYSLYIYSDFCAYSDMARGLALLLGIDVGVNFRNPYLSVSTSEFWRRWHISLNDWFVEYVYIPLGGNRKGTLRKYINMFIVFFLSGMWHGASYNFVIWGALNGVFVIIGQIINPLKTRIANTLNIDVNVGSIRLFKRIIVFGLISFTWIFFENGLRDAYLIIRKIVIPQPLSFFDENLLSISGSLGTTFMTMLLVVLFCFIQIRRSDEKGLYKTFTNQPIVVQCVVISFFICICVLGSYSQIDVQVSQFVYFQF</sequence>
<dbReference type="InterPro" id="IPR024194">
    <property type="entry name" value="Ac/AlaTfrase_AlgI/DltB"/>
</dbReference>
<dbReference type="PANTHER" id="PTHR13285">
    <property type="entry name" value="ACYLTRANSFERASE"/>
    <property type="match status" value="1"/>
</dbReference>
<evidence type="ECO:0000256" key="2">
    <source>
        <dbReference type="ARBA" id="ARBA00010323"/>
    </source>
</evidence>
<dbReference type="AlphaFoldDB" id="A0A1H9WVJ4"/>
<dbReference type="InterPro" id="IPR004299">
    <property type="entry name" value="MBOAT_fam"/>
</dbReference>
<feature type="transmembrane region" description="Helical" evidence="8">
    <location>
        <begin position="219"/>
        <end position="238"/>
    </location>
</feature>
<feature type="transmembrane region" description="Helical" evidence="8">
    <location>
        <begin position="188"/>
        <end position="207"/>
    </location>
</feature>
<feature type="transmembrane region" description="Helical" evidence="8">
    <location>
        <begin position="111"/>
        <end position="134"/>
    </location>
</feature>
<keyword evidence="7 9" id="KW-0808">Transferase</keyword>
<comment type="subcellular location">
    <subcellularLocation>
        <location evidence="1">Cell membrane</location>
        <topology evidence="1">Multi-pass membrane protein</topology>
    </subcellularLocation>
</comment>
<dbReference type="PANTHER" id="PTHR13285:SF18">
    <property type="entry name" value="PROTEIN-CYSTEINE N-PALMITOYLTRANSFERASE RASP"/>
    <property type="match status" value="1"/>
</dbReference>
<keyword evidence="3 7" id="KW-1003">Cell membrane</keyword>
<keyword evidence="7 9" id="KW-0012">Acyltransferase</keyword>
<dbReference type="PIRSF" id="PIRSF016636">
    <property type="entry name" value="AlgI_DltB"/>
    <property type="match status" value="1"/>
</dbReference>
<reference evidence="9 10" key="1">
    <citation type="submission" date="2016-10" db="EMBL/GenBank/DDBJ databases">
        <authorList>
            <person name="de Groot N.N."/>
        </authorList>
    </citation>
    <scope>NUCLEOTIDE SEQUENCE [LARGE SCALE GENOMIC DNA]</scope>
    <source>
        <strain evidence="9 10">AR40</strain>
    </source>
</reference>
<organism evidence="9 10">
    <name type="scientific">Butyrivibrio fibrisolvens</name>
    <dbReference type="NCBI Taxonomy" id="831"/>
    <lineage>
        <taxon>Bacteria</taxon>
        <taxon>Bacillati</taxon>
        <taxon>Bacillota</taxon>
        <taxon>Clostridia</taxon>
        <taxon>Lachnospirales</taxon>
        <taxon>Lachnospiraceae</taxon>
        <taxon>Butyrivibrio</taxon>
    </lineage>
</organism>
<evidence type="ECO:0000256" key="6">
    <source>
        <dbReference type="ARBA" id="ARBA00023136"/>
    </source>
</evidence>
<dbReference type="Proteomes" id="UP000182584">
    <property type="component" value="Unassembled WGS sequence"/>
</dbReference>
<dbReference type="PIRSF" id="PIRSF500217">
    <property type="entry name" value="AlgI"/>
    <property type="match status" value="1"/>
</dbReference>
<feature type="transmembrane region" description="Helical" evidence="8">
    <location>
        <begin position="364"/>
        <end position="381"/>
    </location>
</feature>
<evidence type="ECO:0000256" key="4">
    <source>
        <dbReference type="ARBA" id="ARBA00022692"/>
    </source>
</evidence>
<dbReference type="GO" id="GO:0016746">
    <property type="term" value="F:acyltransferase activity"/>
    <property type="evidence" value="ECO:0007669"/>
    <property type="project" value="UniProtKB-KW"/>
</dbReference>
<feature type="transmembrane region" description="Helical" evidence="8">
    <location>
        <begin position="71"/>
        <end position="90"/>
    </location>
</feature>
<dbReference type="InterPro" id="IPR028362">
    <property type="entry name" value="AlgI"/>
</dbReference>
<keyword evidence="4 8" id="KW-0812">Transmembrane</keyword>
<feature type="transmembrane region" description="Helical" evidence="8">
    <location>
        <begin position="450"/>
        <end position="472"/>
    </location>
</feature>
<dbReference type="Pfam" id="PF03062">
    <property type="entry name" value="MBOAT"/>
    <property type="match status" value="1"/>
</dbReference>
<feature type="transmembrane region" description="Helical" evidence="8">
    <location>
        <begin position="302"/>
        <end position="319"/>
    </location>
</feature>
<dbReference type="InterPro" id="IPR051085">
    <property type="entry name" value="MB_O-acyltransferase"/>
</dbReference>
<feature type="transmembrane region" description="Helical" evidence="8">
    <location>
        <begin position="325"/>
        <end position="343"/>
    </location>
</feature>
<evidence type="ECO:0000313" key="10">
    <source>
        <dbReference type="Proteomes" id="UP000182584"/>
    </source>
</evidence>
<feature type="transmembrane region" description="Helical" evidence="8">
    <location>
        <begin position="29"/>
        <end position="59"/>
    </location>
</feature>
<dbReference type="GO" id="GO:0042121">
    <property type="term" value="P:alginic acid biosynthetic process"/>
    <property type="evidence" value="ECO:0007669"/>
    <property type="project" value="InterPro"/>
</dbReference>
<keyword evidence="5 8" id="KW-1133">Transmembrane helix</keyword>
<dbReference type="RefSeq" id="WP_074758635.1">
    <property type="nucleotide sequence ID" value="NZ_FOGJ01000035.1"/>
</dbReference>
<evidence type="ECO:0000256" key="5">
    <source>
        <dbReference type="ARBA" id="ARBA00022989"/>
    </source>
</evidence>
<evidence type="ECO:0000256" key="8">
    <source>
        <dbReference type="SAM" id="Phobius"/>
    </source>
</evidence>
<feature type="transmembrane region" description="Helical" evidence="8">
    <location>
        <begin position="6"/>
        <end position="22"/>
    </location>
</feature>
<proteinExistence type="inferred from homology"/>
<dbReference type="OrthoDB" id="9805788at2"/>
<dbReference type="EMBL" id="FOGJ01000035">
    <property type="protein sequence ID" value="SES37936.1"/>
    <property type="molecule type" value="Genomic_DNA"/>
</dbReference>
<name>A0A1H9WVJ4_BUTFI</name>
<evidence type="ECO:0000256" key="1">
    <source>
        <dbReference type="ARBA" id="ARBA00004651"/>
    </source>
</evidence>
<evidence type="ECO:0000256" key="7">
    <source>
        <dbReference type="PIRNR" id="PIRNR016636"/>
    </source>
</evidence>
<gene>
    <name evidence="9" type="ORF">SAMN04487884_13525</name>
</gene>
<feature type="transmembrane region" description="Helical" evidence="8">
    <location>
        <begin position="408"/>
        <end position="430"/>
    </location>
</feature>
<dbReference type="GO" id="GO:0005886">
    <property type="term" value="C:plasma membrane"/>
    <property type="evidence" value="ECO:0007669"/>
    <property type="project" value="UniProtKB-SubCell"/>
</dbReference>
<comment type="similarity">
    <text evidence="2 7">Belongs to the membrane-bound acyltransferase family.</text>
</comment>
<protein>
    <submittedName>
        <fullName evidence="9">D-alanyl-lipoteichoic acid acyltransferase DltB, MBOAT superfamily</fullName>
    </submittedName>
</protein>
<evidence type="ECO:0000313" key="9">
    <source>
        <dbReference type="EMBL" id="SES37936.1"/>
    </source>
</evidence>
<keyword evidence="6 7" id="KW-0472">Membrane</keyword>